<dbReference type="Proteomes" id="UP000276133">
    <property type="component" value="Unassembled WGS sequence"/>
</dbReference>
<keyword evidence="2" id="KW-1185">Reference proteome</keyword>
<comment type="caution">
    <text evidence="1">The sequence shown here is derived from an EMBL/GenBank/DDBJ whole genome shotgun (WGS) entry which is preliminary data.</text>
</comment>
<evidence type="ECO:0000313" key="2">
    <source>
        <dbReference type="Proteomes" id="UP000276133"/>
    </source>
</evidence>
<accession>A0A3M7PUS1</accession>
<dbReference type="EMBL" id="REGN01008903">
    <property type="protein sequence ID" value="RNA02408.1"/>
    <property type="molecule type" value="Genomic_DNA"/>
</dbReference>
<protein>
    <submittedName>
        <fullName evidence="1">Uncharacterized protein</fullName>
    </submittedName>
</protein>
<reference evidence="1 2" key="1">
    <citation type="journal article" date="2018" name="Sci. Rep.">
        <title>Genomic signatures of local adaptation to the degree of environmental predictability in rotifers.</title>
        <authorList>
            <person name="Franch-Gras L."/>
            <person name="Hahn C."/>
            <person name="Garcia-Roger E.M."/>
            <person name="Carmona M.J."/>
            <person name="Serra M."/>
            <person name="Gomez A."/>
        </authorList>
    </citation>
    <scope>NUCLEOTIDE SEQUENCE [LARGE SCALE GENOMIC DNA]</scope>
    <source>
        <strain evidence="1">HYR1</strain>
    </source>
</reference>
<proteinExistence type="predicted"/>
<name>A0A3M7PUS1_BRAPC</name>
<organism evidence="1 2">
    <name type="scientific">Brachionus plicatilis</name>
    <name type="common">Marine rotifer</name>
    <name type="synonym">Brachionus muelleri</name>
    <dbReference type="NCBI Taxonomy" id="10195"/>
    <lineage>
        <taxon>Eukaryota</taxon>
        <taxon>Metazoa</taxon>
        <taxon>Spiralia</taxon>
        <taxon>Gnathifera</taxon>
        <taxon>Rotifera</taxon>
        <taxon>Eurotatoria</taxon>
        <taxon>Monogononta</taxon>
        <taxon>Pseudotrocha</taxon>
        <taxon>Ploima</taxon>
        <taxon>Brachionidae</taxon>
        <taxon>Brachionus</taxon>
    </lineage>
</organism>
<sequence length="169" mass="19696">MNALKAIQSLSSKTCSRNLFAQILQTSAEGETTVVSLCFIYRTILYEISQSLISNKAKQLRYHFAKNQTDPRNKFLVTKSIKNHIYLNPGFEFFEPQFTYKQKCGSTHGKVNTAGTKDHKQSSFRQLYDFNVLFYTILRLDKHIKNNKIQRQPHKGVDILTNLELRPRY</sequence>
<evidence type="ECO:0000313" key="1">
    <source>
        <dbReference type="EMBL" id="RNA02408.1"/>
    </source>
</evidence>
<gene>
    <name evidence="1" type="ORF">BpHYR1_037807</name>
</gene>
<dbReference type="AlphaFoldDB" id="A0A3M7PUS1"/>